<protein>
    <submittedName>
        <fullName evidence="3">DUF58 domain-containing protein</fullName>
    </submittedName>
</protein>
<keyword evidence="2" id="KW-0812">Transmembrane</keyword>
<dbReference type="PANTHER" id="PTHR34351">
    <property type="entry name" value="SLR1927 PROTEIN-RELATED"/>
    <property type="match status" value="1"/>
</dbReference>
<evidence type="ECO:0000256" key="2">
    <source>
        <dbReference type="SAM" id="Phobius"/>
    </source>
</evidence>
<evidence type="ECO:0000313" key="3">
    <source>
        <dbReference type="EMBL" id="MCC2616007.1"/>
    </source>
</evidence>
<feature type="transmembrane region" description="Helical" evidence="2">
    <location>
        <begin position="67"/>
        <end position="87"/>
    </location>
</feature>
<dbReference type="RefSeq" id="WP_229158532.1">
    <property type="nucleotide sequence ID" value="NZ_JAJEWP010000001.1"/>
</dbReference>
<proteinExistence type="predicted"/>
<feature type="transmembrane region" description="Helical" evidence="2">
    <location>
        <begin position="38"/>
        <end position="61"/>
    </location>
</feature>
<keyword evidence="2" id="KW-0472">Membrane</keyword>
<dbReference type="PANTHER" id="PTHR34351:SF1">
    <property type="entry name" value="SLR1927 PROTEIN"/>
    <property type="match status" value="1"/>
</dbReference>
<dbReference type="Proteomes" id="UP001520878">
    <property type="component" value="Unassembled WGS sequence"/>
</dbReference>
<organism evidence="3 4">
    <name type="scientific">Fluctibacter halophilus</name>
    <dbReference type="NCBI Taxonomy" id="226011"/>
    <lineage>
        <taxon>Bacteria</taxon>
        <taxon>Pseudomonadati</taxon>
        <taxon>Pseudomonadota</taxon>
        <taxon>Gammaproteobacteria</taxon>
        <taxon>Alteromonadales</taxon>
        <taxon>Alteromonadaceae</taxon>
        <taxon>Fluctibacter</taxon>
    </lineage>
</organism>
<reference evidence="3 4" key="1">
    <citation type="submission" date="2021-10" db="EMBL/GenBank/DDBJ databases">
        <title>Draft genome of Aestuariibacter halophilus JC2043.</title>
        <authorList>
            <person name="Emsley S.A."/>
            <person name="Pfannmuller K.M."/>
            <person name="Ushijima B."/>
            <person name="Saw J.H."/>
            <person name="Videau P."/>
        </authorList>
    </citation>
    <scope>NUCLEOTIDE SEQUENCE [LARGE SCALE GENOMIC DNA]</scope>
    <source>
        <strain evidence="3 4">JC2043</strain>
    </source>
</reference>
<gene>
    <name evidence="3" type="ORF">LJ739_07115</name>
</gene>
<accession>A0ABS8G5X4</accession>
<comment type="caution">
    <text evidence="3">The sequence shown here is derived from an EMBL/GenBank/DDBJ whole genome shotgun (WGS) entry which is preliminary data.</text>
</comment>
<keyword evidence="4" id="KW-1185">Reference proteome</keyword>
<feature type="region of interest" description="Disordered" evidence="1">
    <location>
        <begin position="202"/>
        <end position="221"/>
    </location>
</feature>
<evidence type="ECO:0000256" key="1">
    <source>
        <dbReference type="SAM" id="MobiDB-lite"/>
    </source>
</evidence>
<keyword evidence="2" id="KW-1133">Transmembrane helix</keyword>
<dbReference type="EMBL" id="JAJEWP010000001">
    <property type="protein sequence ID" value="MCC2616007.1"/>
    <property type="molecule type" value="Genomic_DNA"/>
</dbReference>
<name>A0ABS8G5X4_9ALTE</name>
<evidence type="ECO:0000313" key="4">
    <source>
        <dbReference type="Proteomes" id="UP001520878"/>
    </source>
</evidence>
<sequence length="327" mass="37102">MINALQQRLNQHWQARIGRWLDRRIPPARSHQLDHRNIFIFPSRLGGLFLLLCFGLFLLGTNYQNNLMLMLCYFLLALMLVTLFSSYQNFARLQVHLGKTQDCFAGDVAHIAVWLNQPQGDSLPALGIISMRQQPDGEECAVTLTPSSSHGTLSIDAPHRGPLPLKRVTLSCEYPLGLFHCWTHLAFDHDVMVYPRPVPSPVTLHGKPQEGGPNSSTDKAGQDEFHHLREYQRGEPLNHVAWKQVAKGQGMFSKHFVSEQGAPVWLNLMPCTTEQLEQRLGQLCYQIRELTQAQQSFGLDLGKHQITPDCGLDHQRRCLRALAEFQL</sequence>